<keyword evidence="2" id="KW-1185">Reference proteome</keyword>
<protein>
    <submittedName>
        <fullName evidence="1">Uncharacterized protein</fullName>
    </submittedName>
</protein>
<gene>
    <name evidence="1" type="ORF">NDU88_004463</name>
</gene>
<evidence type="ECO:0000313" key="2">
    <source>
        <dbReference type="Proteomes" id="UP001066276"/>
    </source>
</evidence>
<proteinExistence type="predicted"/>
<dbReference type="Proteomes" id="UP001066276">
    <property type="component" value="Chromosome 4_2"/>
</dbReference>
<organism evidence="1 2">
    <name type="scientific">Pleurodeles waltl</name>
    <name type="common">Iberian ribbed newt</name>
    <dbReference type="NCBI Taxonomy" id="8319"/>
    <lineage>
        <taxon>Eukaryota</taxon>
        <taxon>Metazoa</taxon>
        <taxon>Chordata</taxon>
        <taxon>Craniata</taxon>
        <taxon>Vertebrata</taxon>
        <taxon>Euteleostomi</taxon>
        <taxon>Amphibia</taxon>
        <taxon>Batrachia</taxon>
        <taxon>Caudata</taxon>
        <taxon>Salamandroidea</taxon>
        <taxon>Salamandridae</taxon>
        <taxon>Pleurodelinae</taxon>
        <taxon>Pleurodeles</taxon>
    </lineage>
</organism>
<dbReference type="Gene3D" id="3.30.250.20">
    <property type="entry name" value="L1 transposable element, C-terminal domain"/>
    <property type="match status" value="1"/>
</dbReference>
<comment type="caution">
    <text evidence="1">The sequence shown here is derived from an EMBL/GenBank/DDBJ whole genome shotgun (WGS) entry which is preliminary data.</text>
</comment>
<evidence type="ECO:0000313" key="1">
    <source>
        <dbReference type="EMBL" id="KAJ1164016.1"/>
    </source>
</evidence>
<dbReference type="InterPro" id="IPR042566">
    <property type="entry name" value="L1_C"/>
</dbReference>
<reference evidence="1" key="1">
    <citation type="journal article" date="2022" name="bioRxiv">
        <title>Sequencing and chromosome-scale assembly of the giantPleurodeles waltlgenome.</title>
        <authorList>
            <person name="Brown T."/>
            <person name="Elewa A."/>
            <person name="Iarovenko S."/>
            <person name="Subramanian E."/>
            <person name="Araus A.J."/>
            <person name="Petzold A."/>
            <person name="Susuki M."/>
            <person name="Suzuki K.-i.T."/>
            <person name="Hayashi T."/>
            <person name="Toyoda A."/>
            <person name="Oliveira C."/>
            <person name="Osipova E."/>
            <person name="Leigh N.D."/>
            <person name="Simon A."/>
            <person name="Yun M.H."/>
        </authorList>
    </citation>
    <scope>NUCLEOTIDE SEQUENCE</scope>
    <source>
        <strain evidence="1">20211129_DDA</strain>
        <tissue evidence="1">Liver</tissue>
    </source>
</reference>
<name>A0AAV7SIW8_PLEWA</name>
<dbReference type="EMBL" id="JANPWB010000008">
    <property type="protein sequence ID" value="KAJ1164016.1"/>
    <property type="molecule type" value="Genomic_DNA"/>
</dbReference>
<sequence>MVIRFLHYCDRNIVLKETRSLAEVRVSSAKVMFFPNYMIAVQRNNFLAVKRRLRDLGFAYSLLFPARLRVVAAYTTHFFTTPEEAWHWTESSDNCATRSVRLEPTGDSSSQQNRRG</sequence>
<accession>A0AAV7SIW8</accession>
<dbReference type="AlphaFoldDB" id="A0AAV7SIW8"/>